<evidence type="ECO:0000256" key="2">
    <source>
        <dbReference type="ARBA" id="ARBA00012438"/>
    </source>
</evidence>
<dbReference type="PANTHER" id="PTHR43065">
    <property type="entry name" value="SENSOR HISTIDINE KINASE"/>
    <property type="match status" value="1"/>
</dbReference>
<dbReference type="InterPro" id="IPR013655">
    <property type="entry name" value="PAS_fold_3"/>
</dbReference>
<dbReference type="Gene3D" id="3.40.50.2300">
    <property type="match status" value="1"/>
</dbReference>
<feature type="modified residue" description="4-aspartylphosphate" evidence="4">
    <location>
        <position position="828"/>
    </location>
</feature>
<dbReference type="Pfam" id="PF08448">
    <property type="entry name" value="PAS_4"/>
    <property type="match status" value="1"/>
</dbReference>
<evidence type="ECO:0000259" key="7">
    <source>
        <dbReference type="PROSITE" id="PS50112"/>
    </source>
</evidence>
<keyword evidence="10" id="KW-1185">Reference proteome</keyword>
<dbReference type="InterPro" id="IPR005467">
    <property type="entry name" value="His_kinase_dom"/>
</dbReference>
<dbReference type="InterPro" id="IPR036890">
    <property type="entry name" value="HATPase_C_sf"/>
</dbReference>
<dbReference type="CDD" id="cd00082">
    <property type="entry name" value="HisKA"/>
    <property type="match status" value="1"/>
</dbReference>
<dbReference type="SMART" id="SM00091">
    <property type="entry name" value="PAS"/>
    <property type="match status" value="1"/>
</dbReference>
<evidence type="ECO:0000259" key="5">
    <source>
        <dbReference type="PROSITE" id="PS50109"/>
    </source>
</evidence>
<dbReference type="PROSITE" id="PS50109">
    <property type="entry name" value="HIS_KIN"/>
    <property type="match status" value="1"/>
</dbReference>
<dbReference type="SMART" id="SM00388">
    <property type="entry name" value="HisKA"/>
    <property type="match status" value="1"/>
</dbReference>
<dbReference type="PANTHER" id="PTHR43065:SF49">
    <property type="entry name" value="HISTIDINE KINASE"/>
    <property type="match status" value="1"/>
</dbReference>
<dbReference type="CDD" id="cd00130">
    <property type="entry name" value="PAS"/>
    <property type="match status" value="1"/>
</dbReference>
<dbReference type="Proteomes" id="UP000245820">
    <property type="component" value="Chromosome"/>
</dbReference>
<protein>
    <recommendedName>
        <fullName evidence="2">histidine kinase</fullName>
        <ecNumber evidence="2">2.7.13.3</ecNumber>
    </recommendedName>
</protein>
<dbReference type="SMART" id="SM00387">
    <property type="entry name" value="HATPase_c"/>
    <property type="match status" value="1"/>
</dbReference>
<dbReference type="Gene3D" id="1.10.287.130">
    <property type="match status" value="1"/>
</dbReference>
<proteinExistence type="predicted"/>
<feature type="domain" description="PAS" evidence="7">
    <location>
        <begin position="240"/>
        <end position="310"/>
    </location>
</feature>
<feature type="domain" description="Histidine kinase" evidence="5">
    <location>
        <begin position="531"/>
        <end position="755"/>
    </location>
</feature>
<dbReference type="InterPro" id="IPR003661">
    <property type="entry name" value="HisK_dim/P_dom"/>
</dbReference>
<dbReference type="SUPFAM" id="SSF55785">
    <property type="entry name" value="PYP-like sensor domain (PAS domain)"/>
    <property type="match status" value="3"/>
</dbReference>
<dbReference type="InterPro" id="IPR036097">
    <property type="entry name" value="HisK_dim/P_sf"/>
</dbReference>
<organism evidence="9 10">
    <name type="scientific">Massilia oculi</name>
    <dbReference type="NCBI Taxonomy" id="945844"/>
    <lineage>
        <taxon>Bacteria</taxon>
        <taxon>Pseudomonadati</taxon>
        <taxon>Pseudomonadota</taxon>
        <taxon>Betaproteobacteria</taxon>
        <taxon>Burkholderiales</taxon>
        <taxon>Oxalobacteraceae</taxon>
        <taxon>Telluria group</taxon>
        <taxon>Massilia</taxon>
    </lineage>
</organism>
<name>A0A2S2DNS6_9BURK</name>
<dbReference type="NCBIfam" id="TIGR00229">
    <property type="entry name" value="sensory_box"/>
    <property type="match status" value="1"/>
</dbReference>
<dbReference type="InterPro" id="IPR011006">
    <property type="entry name" value="CheY-like_superfamily"/>
</dbReference>
<dbReference type="KEGG" id="mtim:DIR46_23170"/>
<evidence type="ECO:0000256" key="3">
    <source>
        <dbReference type="ARBA" id="ARBA00022553"/>
    </source>
</evidence>
<feature type="domain" description="PAC" evidence="8">
    <location>
        <begin position="172"/>
        <end position="225"/>
    </location>
</feature>
<dbReference type="SUPFAM" id="SSF55874">
    <property type="entry name" value="ATPase domain of HSP90 chaperone/DNA topoisomerase II/histidine kinase"/>
    <property type="match status" value="1"/>
</dbReference>
<dbReference type="AlphaFoldDB" id="A0A2S2DNS6"/>
<dbReference type="Pfam" id="PF00512">
    <property type="entry name" value="HisKA"/>
    <property type="match status" value="1"/>
</dbReference>
<accession>A0A2S2DNS6</accession>
<dbReference type="PROSITE" id="PS50112">
    <property type="entry name" value="PAS"/>
    <property type="match status" value="1"/>
</dbReference>
<evidence type="ECO:0000259" key="6">
    <source>
        <dbReference type="PROSITE" id="PS50110"/>
    </source>
</evidence>
<gene>
    <name evidence="9" type="ORF">DIR46_23170</name>
</gene>
<dbReference type="InterPro" id="IPR003594">
    <property type="entry name" value="HATPase_dom"/>
</dbReference>
<dbReference type="InterPro" id="IPR004358">
    <property type="entry name" value="Sig_transdc_His_kin-like_C"/>
</dbReference>
<dbReference type="Gene3D" id="3.30.565.10">
    <property type="entry name" value="Histidine kinase-like ATPase, C-terminal domain"/>
    <property type="match status" value="1"/>
</dbReference>
<dbReference type="Pfam" id="PF00072">
    <property type="entry name" value="Response_reg"/>
    <property type="match status" value="1"/>
</dbReference>
<evidence type="ECO:0000256" key="1">
    <source>
        <dbReference type="ARBA" id="ARBA00000085"/>
    </source>
</evidence>
<dbReference type="PROSITE" id="PS50110">
    <property type="entry name" value="RESPONSE_REGULATORY"/>
    <property type="match status" value="1"/>
</dbReference>
<dbReference type="InterPro" id="IPR001789">
    <property type="entry name" value="Sig_transdc_resp-reg_receiver"/>
</dbReference>
<dbReference type="SMART" id="SM00448">
    <property type="entry name" value="REC"/>
    <property type="match status" value="1"/>
</dbReference>
<feature type="domain" description="Response regulatory" evidence="6">
    <location>
        <begin position="778"/>
        <end position="892"/>
    </location>
</feature>
<dbReference type="Gene3D" id="3.30.450.20">
    <property type="entry name" value="PAS domain"/>
    <property type="match status" value="3"/>
</dbReference>
<evidence type="ECO:0000313" key="10">
    <source>
        <dbReference type="Proteomes" id="UP000245820"/>
    </source>
</evidence>
<dbReference type="SMART" id="SM00086">
    <property type="entry name" value="PAC"/>
    <property type="match status" value="2"/>
</dbReference>
<dbReference type="GO" id="GO:0000155">
    <property type="term" value="F:phosphorelay sensor kinase activity"/>
    <property type="evidence" value="ECO:0007669"/>
    <property type="project" value="InterPro"/>
</dbReference>
<dbReference type="EC" id="2.7.13.3" evidence="2"/>
<dbReference type="InterPro" id="IPR000700">
    <property type="entry name" value="PAS-assoc_C"/>
</dbReference>
<dbReference type="InterPro" id="IPR035965">
    <property type="entry name" value="PAS-like_dom_sf"/>
</dbReference>
<dbReference type="Pfam" id="PF02518">
    <property type="entry name" value="HATPase_c"/>
    <property type="match status" value="1"/>
</dbReference>
<dbReference type="EMBL" id="CP029343">
    <property type="protein sequence ID" value="AWL07035.1"/>
    <property type="molecule type" value="Genomic_DNA"/>
</dbReference>
<sequence length="897" mass="98050">MVCGQLSVHSLSQFGGSRACPIGVQGGVPATPVQTPEVRFGCFPARHKVNDPVRSTASRRLAGHVTLLTLSMIADVLNRAGISEQACLDSALGPVRDWPPELRCAASMVLESPAPMWLAWGDTLALLANPACIALLPGGPLRQGQSAAGVWGNAWTALRPALAQALAGAGALLEEVALERAGGVTPHWVTFSFAPLRDAAGSVRGAVCTMQDMGAMVAARRRLRDSEAAAARGSALTLETAERYRLALLATNDAIWDWNLADGQVVWNRAVETLFGHELDATTANWWLDHIHPEDRQRIDRTIHAVIDGASSNWSDEYRFRRADGSYADIYDRGTVLRDRDGRGRRMIGAMLDVSEQKATRAALQESERLFRTLFESIDEGFCVIEFLDGPHGPLSDYVHVLANPAYAANAGIENVVGQKVRDMVPLEAQAWVEIYREVLISGRPIRFERELERTGRFLELAALRIEPPERRQVAVLFQDITQRHRAELVLRDMNDTLERRVAEEVERHARMEEALRQSQKMEAVGQLTGGIAHDFNNMLAVISNAMELLGRRLDDGNERALHYVGIAKGGVRRAAQLTQRLLAFSRQQPLRPETVRANDLVAGMSELFRHSLGAAIRVELDLGPDPWLLHVDHNQLEHAILNLAVNARDAMERGGRLLIQTSNCTLEPRDFPELPGGQAADHVMIAVCDTGTGMPREVMDRAFEPFFTTKEVGRGTGLGLSQVYGFVKQSGGQVRIASTPGEGTRVELYLPRYLAASVAVAPAGAAPDIVRARPGETILVVDDEAAVRSLSAEMLQALGYTVQVADGAAAALRLLDAHPAVNLRFTDVLMPELDGRELAARALQRRPGLPVLFTSGHTRNVEAVKGLLERTRILPKPFTLAQLASQVRMALDEVRA</sequence>
<dbReference type="PROSITE" id="PS50113">
    <property type="entry name" value="PAC"/>
    <property type="match status" value="2"/>
</dbReference>
<reference evidence="9 10" key="1">
    <citation type="submission" date="2018-05" db="EMBL/GenBank/DDBJ databases">
        <title>Complete genome sequence of Massilia oculi sp. nov. CCUG 43427T (=DSM 26321T), the type strain of M. oculi, and comparison with genome sequences of other Massilia strains.</title>
        <authorList>
            <person name="Zhu B."/>
        </authorList>
    </citation>
    <scope>NUCLEOTIDE SEQUENCE [LARGE SCALE GENOMIC DNA]</scope>
    <source>
        <strain evidence="9 10">CCUG 43427</strain>
    </source>
</reference>
<comment type="catalytic activity">
    <reaction evidence="1">
        <text>ATP + protein L-histidine = ADP + protein N-phospho-L-histidine.</text>
        <dbReference type="EC" id="2.7.13.3"/>
    </reaction>
</comment>
<keyword evidence="9" id="KW-0808">Transferase</keyword>
<dbReference type="SUPFAM" id="SSF47384">
    <property type="entry name" value="Homodimeric domain of signal transducing histidine kinase"/>
    <property type="match status" value="1"/>
</dbReference>
<keyword evidence="9" id="KW-0418">Kinase</keyword>
<evidence type="ECO:0000259" key="8">
    <source>
        <dbReference type="PROSITE" id="PS50113"/>
    </source>
</evidence>
<dbReference type="Pfam" id="PF08447">
    <property type="entry name" value="PAS_3"/>
    <property type="match status" value="1"/>
</dbReference>
<dbReference type="InterPro" id="IPR000014">
    <property type="entry name" value="PAS"/>
</dbReference>
<dbReference type="InterPro" id="IPR001610">
    <property type="entry name" value="PAC"/>
</dbReference>
<dbReference type="PRINTS" id="PR00344">
    <property type="entry name" value="BCTRLSENSOR"/>
</dbReference>
<dbReference type="SUPFAM" id="SSF52172">
    <property type="entry name" value="CheY-like"/>
    <property type="match status" value="1"/>
</dbReference>
<evidence type="ECO:0000256" key="4">
    <source>
        <dbReference type="PROSITE-ProRule" id="PRU00169"/>
    </source>
</evidence>
<feature type="domain" description="PAC" evidence="8">
    <location>
        <begin position="314"/>
        <end position="366"/>
    </location>
</feature>
<dbReference type="OrthoDB" id="9177042at2"/>
<dbReference type="InterPro" id="IPR013656">
    <property type="entry name" value="PAS_4"/>
</dbReference>
<keyword evidence="3 4" id="KW-0597">Phosphoprotein</keyword>
<evidence type="ECO:0000313" key="9">
    <source>
        <dbReference type="EMBL" id="AWL07035.1"/>
    </source>
</evidence>